<feature type="transmembrane region" description="Helical" evidence="1">
    <location>
        <begin position="162"/>
        <end position="184"/>
    </location>
</feature>
<dbReference type="GO" id="GO:0016747">
    <property type="term" value="F:acyltransferase activity, transferring groups other than amino-acyl groups"/>
    <property type="evidence" value="ECO:0007669"/>
    <property type="project" value="InterPro"/>
</dbReference>
<keyword evidence="4" id="KW-1185">Reference proteome</keyword>
<gene>
    <name evidence="3" type="ORF">D5018_19180</name>
</gene>
<dbReference type="AlphaFoldDB" id="A0A3L8PUH8"/>
<feature type="transmembrane region" description="Helical" evidence="1">
    <location>
        <begin position="293"/>
        <end position="314"/>
    </location>
</feature>
<feature type="transmembrane region" description="Helical" evidence="1">
    <location>
        <begin position="267"/>
        <end position="287"/>
    </location>
</feature>
<evidence type="ECO:0000259" key="2">
    <source>
        <dbReference type="Pfam" id="PF01757"/>
    </source>
</evidence>
<dbReference type="EMBL" id="QZEI01000100">
    <property type="protein sequence ID" value="RLV58078.1"/>
    <property type="molecule type" value="Genomic_DNA"/>
</dbReference>
<proteinExistence type="predicted"/>
<feature type="transmembrane region" description="Helical" evidence="1">
    <location>
        <begin position="32"/>
        <end position="50"/>
    </location>
</feature>
<accession>A0A3L8PUH8</accession>
<protein>
    <recommendedName>
        <fullName evidence="2">Acyltransferase 3 domain-containing protein</fullName>
    </recommendedName>
</protein>
<sequence>MQLHLNYIKIFEYSGRCLMSNERIHSLDSLRAAMMFLGIVFHAALIFLPIESETWQVHDPKSKNIIFDGISLWIHSFRMPVFFIISGFFAALLFYARTPSTMIKNRIKRIYLPFLACLFTILPLYKFMVFYANKSFELDGYSLIEAIEQVSLSILFPLRVEYFWFLNYLMIMSLMMFLFGIFLSKVNMRLNFLKRIFENLMRHNFISVFVFCLLSFLSLYSMGYSLARTDLYIIPNPSVFLYYFLFFIYGCLLYSSRKLLYVYTESYRVNLILGTVLYVCYITMTYFYKNELFYLEMFCYALIVWLYSFGIIGLFLKCFRKESAMNRYFSDSSYWVYIIHLPIILYITSLIGNYNLSAIAKFTIIVSSTFFISMLSYHYLVRSTFIGQFLNGKKYPFSGRLCSNLARFYHKIEKAKQ</sequence>
<evidence type="ECO:0000313" key="3">
    <source>
        <dbReference type="EMBL" id="RLV58078.1"/>
    </source>
</evidence>
<reference evidence="3 4" key="1">
    <citation type="submission" date="2018-09" db="EMBL/GenBank/DDBJ databases">
        <title>Phylogeny of the Shewanellaceae, and recommendation for two new genera, Pseudoshewanella and Parashewanella.</title>
        <authorList>
            <person name="Wang G."/>
        </authorList>
    </citation>
    <scope>NUCLEOTIDE SEQUENCE [LARGE SCALE GENOMIC DNA]</scope>
    <source>
        <strain evidence="3 4">C51</strain>
    </source>
</reference>
<organism evidence="3 4">
    <name type="scientific">Parashewanella curva</name>
    <dbReference type="NCBI Taxonomy" id="2338552"/>
    <lineage>
        <taxon>Bacteria</taxon>
        <taxon>Pseudomonadati</taxon>
        <taxon>Pseudomonadota</taxon>
        <taxon>Gammaproteobacteria</taxon>
        <taxon>Alteromonadales</taxon>
        <taxon>Shewanellaceae</taxon>
        <taxon>Parashewanella</taxon>
    </lineage>
</organism>
<evidence type="ECO:0000256" key="1">
    <source>
        <dbReference type="SAM" id="Phobius"/>
    </source>
</evidence>
<dbReference type="PANTHER" id="PTHR36927">
    <property type="entry name" value="BLR4337 PROTEIN"/>
    <property type="match status" value="1"/>
</dbReference>
<feature type="transmembrane region" description="Helical" evidence="1">
    <location>
        <begin position="358"/>
        <end position="380"/>
    </location>
</feature>
<comment type="caution">
    <text evidence="3">The sequence shown here is derived from an EMBL/GenBank/DDBJ whole genome shotgun (WGS) entry which is preliminary data.</text>
</comment>
<name>A0A3L8PUH8_9GAMM</name>
<keyword evidence="1" id="KW-1133">Transmembrane helix</keyword>
<feature type="transmembrane region" description="Helical" evidence="1">
    <location>
        <begin position="70"/>
        <end position="98"/>
    </location>
</feature>
<feature type="transmembrane region" description="Helical" evidence="1">
    <location>
        <begin position="334"/>
        <end position="352"/>
    </location>
</feature>
<feature type="transmembrane region" description="Helical" evidence="1">
    <location>
        <begin position="239"/>
        <end position="255"/>
    </location>
</feature>
<dbReference type="InterPro" id="IPR002656">
    <property type="entry name" value="Acyl_transf_3_dom"/>
</dbReference>
<feature type="transmembrane region" description="Helical" evidence="1">
    <location>
        <begin position="205"/>
        <end position="227"/>
    </location>
</feature>
<dbReference type="InterPro" id="IPR050623">
    <property type="entry name" value="Glucan_succinyl_AcylTrfase"/>
</dbReference>
<feature type="domain" description="Acyltransferase 3" evidence="2">
    <location>
        <begin position="24"/>
        <end position="377"/>
    </location>
</feature>
<keyword evidence="1" id="KW-0472">Membrane</keyword>
<dbReference type="Proteomes" id="UP000281474">
    <property type="component" value="Unassembled WGS sequence"/>
</dbReference>
<feature type="transmembrane region" description="Helical" evidence="1">
    <location>
        <begin position="110"/>
        <end position="132"/>
    </location>
</feature>
<dbReference type="Pfam" id="PF01757">
    <property type="entry name" value="Acyl_transf_3"/>
    <property type="match status" value="1"/>
</dbReference>
<dbReference type="PANTHER" id="PTHR36927:SF1">
    <property type="entry name" value="MDO-LIKE PROTEIN"/>
    <property type="match status" value="1"/>
</dbReference>
<dbReference type="OrthoDB" id="341887at2"/>
<keyword evidence="1" id="KW-0812">Transmembrane</keyword>
<evidence type="ECO:0000313" key="4">
    <source>
        <dbReference type="Proteomes" id="UP000281474"/>
    </source>
</evidence>